<dbReference type="SUPFAM" id="SSF109604">
    <property type="entry name" value="HD-domain/PDEase-like"/>
    <property type="match status" value="1"/>
</dbReference>
<dbReference type="EMBL" id="WHNX01000051">
    <property type="protein sequence ID" value="MPW27253.1"/>
    <property type="molecule type" value="Genomic_DNA"/>
</dbReference>
<evidence type="ECO:0000259" key="1">
    <source>
        <dbReference type="PROSITE" id="PS50112"/>
    </source>
</evidence>
<comment type="caution">
    <text evidence="5">The sequence shown here is derived from an EMBL/GenBank/DDBJ whole genome shotgun (WGS) entry which is preliminary data.</text>
</comment>
<dbReference type="SUPFAM" id="SSF55073">
    <property type="entry name" value="Nucleotide cyclase"/>
    <property type="match status" value="1"/>
</dbReference>
<dbReference type="SMART" id="SM00267">
    <property type="entry name" value="GGDEF"/>
    <property type="match status" value="1"/>
</dbReference>
<dbReference type="PROSITE" id="PS50112">
    <property type="entry name" value="PAS"/>
    <property type="match status" value="2"/>
</dbReference>
<dbReference type="RefSeq" id="WP_152806805.1">
    <property type="nucleotide sequence ID" value="NZ_WHNX01000051.1"/>
</dbReference>
<dbReference type="Gene3D" id="3.30.450.20">
    <property type="entry name" value="PAS domain"/>
    <property type="match status" value="2"/>
</dbReference>
<feature type="domain" description="PAC" evidence="2">
    <location>
        <begin position="231"/>
        <end position="283"/>
    </location>
</feature>
<dbReference type="InterPro" id="IPR035965">
    <property type="entry name" value="PAS-like_dom_sf"/>
</dbReference>
<dbReference type="PROSITE" id="PS50113">
    <property type="entry name" value="PAC"/>
    <property type="match status" value="1"/>
</dbReference>
<evidence type="ECO:0000259" key="4">
    <source>
        <dbReference type="PROSITE" id="PS51832"/>
    </source>
</evidence>
<dbReference type="Gene3D" id="1.10.3210.10">
    <property type="entry name" value="Hypothetical protein af1432"/>
    <property type="match status" value="1"/>
</dbReference>
<feature type="domain" description="PAS" evidence="1">
    <location>
        <begin position="153"/>
        <end position="226"/>
    </location>
</feature>
<dbReference type="InterPro" id="IPR003607">
    <property type="entry name" value="HD/PDEase_dom"/>
</dbReference>
<dbReference type="PROSITE" id="PS51832">
    <property type="entry name" value="HD_GYP"/>
    <property type="match status" value="1"/>
</dbReference>
<dbReference type="Pfam" id="PF13487">
    <property type="entry name" value="HD_5"/>
    <property type="match status" value="1"/>
</dbReference>
<sequence length="622" mass="70954">MKQKRKSTKRKPDIRIDIINSKNMGDALRQSEEKYRLMFEHSPLGVFYFNNKGIITDCNEKFAKTIGSSREVLIGLDTLRLPDVKITAAIQGALEGKLTTYEGNYKSLTANKITPVRVTIVPIVSEDKLIEGGTSIVEDISERKKMEELIFNEKERLKMTILSVGDGVISTDNRGRILLLNKIAEQLTGWTQQDAIGQPLDKVFNVINEFTREKYENRYSKLLGINNNREFVDNVILISKEGIEYPIEHSSAPIKDEDNNINGVVYVFKDFTEKKERQDKVEYLSFHDQLTGLYNRRFFEEELIRLDTERNLPLTLVMIDVNGLKLANDAFGHLVGDLILKKVAEIIQKQFRSDDIVARIGGDEFVVILPNTSFDEARLIVSRMDTIISNEKVDSINLSIACGWETKHRHDEKVVTVFKKAEDNMYRQKLSEHTSLRYKTLDIILNTLYEKNNIEESHLKSVSQLCVELGGALKLTNEQISELKSIGLMHDIGKIAIDEKILTETKSLSESDWIEIRRHSEIGYRILSSINEYAVLAGYVLAHHERWDGTGYPKGLKGEEIPWQSRIVAVADAYDAMVSKRHYKEALSKKDAMEEIKRNAGTQFDPEIAKVFIESGLGEEQS</sequence>
<keyword evidence="6" id="KW-1185">Reference proteome</keyword>
<evidence type="ECO:0000313" key="5">
    <source>
        <dbReference type="EMBL" id="MPW27253.1"/>
    </source>
</evidence>
<dbReference type="AlphaFoldDB" id="A0A6A7KE49"/>
<dbReference type="SMART" id="SM00091">
    <property type="entry name" value="PAS"/>
    <property type="match status" value="2"/>
</dbReference>
<dbReference type="PROSITE" id="PS50887">
    <property type="entry name" value="GGDEF"/>
    <property type="match status" value="1"/>
</dbReference>
<dbReference type="PANTHER" id="PTHR43155">
    <property type="entry name" value="CYCLIC DI-GMP PHOSPHODIESTERASE PA4108-RELATED"/>
    <property type="match status" value="1"/>
</dbReference>
<dbReference type="Pfam" id="PF13188">
    <property type="entry name" value="PAS_8"/>
    <property type="match status" value="1"/>
</dbReference>
<name>A0A6A7KE49_9FIRM</name>
<dbReference type="NCBIfam" id="TIGR00229">
    <property type="entry name" value="sensory_box"/>
    <property type="match status" value="2"/>
</dbReference>
<dbReference type="CDD" id="cd00077">
    <property type="entry name" value="HDc"/>
    <property type="match status" value="1"/>
</dbReference>
<reference evidence="5 6" key="1">
    <citation type="submission" date="2019-10" db="EMBL/GenBank/DDBJ databases">
        <title>Alkalibaculum tamaniensis sp.nov., a new alkaliphilic acetogen, isolated on methoxylated aromatics from a mud volcano.</title>
        <authorList>
            <person name="Khomyakova M.A."/>
            <person name="Merkel A.Y."/>
            <person name="Bonch-Osmolovskaya E.A."/>
            <person name="Slobodkin A.I."/>
        </authorList>
    </citation>
    <scope>NUCLEOTIDE SEQUENCE [LARGE SCALE GENOMIC DNA]</scope>
    <source>
        <strain evidence="5 6">M08DMB</strain>
    </source>
</reference>
<feature type="domain" description="GGDEF" evidence="3">
    <location>
        <begin position="312"/>
        <end position="441"/>
    </location>
</feature>
<dbReference type="Proteomes" id="UP000440004">
    <property type="component" value="Unassembled WGS sequence"/>
</dbReference>
<dbReference type="PANTHER" id="PTHR43155:SF2">
    <property type="entry name" value="CYCLIC DI-GMP PHOSPHODIESTERASE PA4108"/>
    <property type="match status" value="1"/>
</dbReference>
<dbReference type="SMART" id="SM00471">
    <property type="entry name" value="HDc"/>
    <property type="match status" value="1"/>
</dbReference>
<feature type="domain" description="PAS" evidence="1">
    <location>
        <begin position="31"/>
        <end position="75"/>
    </location>
</feature>
<proteinExistence type="predicted"/>
<organism evidence="5 6">
    <name type="scientific">Alkalibaculum sporogenes</name>
    <dbReference type="NCBI Taxonomy" id="2655001"/>
    <lineage>
        <taxon>Bacteria</taxon>
        <taxon>Bacillati</taxon>
        <taxon>Bacillota</taxon>
        <taxon>Clostridia</taxon>
        <taxon>Eubacteriales</taxon>
        <taxon>Eubacteriaceae</taxon>
        <taxon>Alkalibaculum</taxon>
    </lineage>
</organism>
<evidence type="ECO:0000259" key="3">
    <source>
        <dbReference type="PROSITE" id="PS50887"/>
    </source>
</evidence>
<dbReference type="Gene3D" id="3.30.70.270">
    <property type="match status" value="1"/>
</dbReference>
<dbReference type="CDD" id="cd00130">
    <property type="entry name" value="PAS"/>
    <property type="match status" value="2"/>
</dbReference>
<dbReference type="InterPro" id="IPR043128">
    <property type="entry name" value="Rev_trsase/Diguanyl_cyclase"/>
</dbReference>
<protein>
    <submittedName>
        <fullName evidence="5">Diguanylate cyclase</fullName>
    </submittedName>
</protein>
<feature type="domain" description="HD-GYP" evidence="4">
    <location>
        <begin position="433"/>
        <end position="622"/>
    </location>
</feature>
<dbReference type="NCBIfam" id="TIGR00254">
    <property type="entry name" value="GGDEF"/>
    <property type="match status" value="1"/>
</dbReference>
<dbReference type="SUPFAM" id="SSF55785">
    <property type="entry name" value="PYP-like sensor domain (PAS domain)"/>
    <property type="match status" value="2"/>
</dbReference>
<dbReference type="Pfam" id="PF13426">
    <property type="entry name" value="PAS_9"/>
    <property type="match status" value="1"/>
</dbReference>
<evidence type="ECO:0000313" key="6">
    <source>
        <dbReference type="Proteomes" id="UP000440004"/>
    </source>
</evidence>
<evidence type="ECO:0000259" key="2">
    <source>
        <dbReference type="PROSITE" id="PS50113"/>
    </source>
</evidence>
<dbReference type="InterPro" id="IPR029787">
    <property type="entry name" value="Nucleotide_cyclase"/>
</dbReference>
<gene>
    <name evidence="5" type="ORF">GC105_15910</name>
</gene>
<dbReference type="InterPro" id="IPR000700">
    <property type="entry name" value="PAS-assoc_C"/>
</dbReference>
<dbReference type="InterPro" id="IPR037522">
    <property type="entry name" value="HD_GYP_dom"/>
</dbReference>
<dbReference type="InterPro" id="IPR000014">
    <property type="entry name" value="PAS"/>
</dbReference>
<dbReference type="InterPro" id="IPR000160">
    <property type="entry name" value="GGDEF_dom"/>
</dbReference>
<dbReference type="CDD" id="cd01949">
    <property type="entry name" value="GGDEF"/>
    <property type="match status" value="1"/>
</dbReference>
<dbReference type="Pfam" id="PF00990">
    <property type="entry name" value="GGDEF"/>
    <property type="match status" value="1"/>
</dbReference>
<accession>A0A6A7KE49</accession>